<evidence type="ECO:0000313" key="4">
    <source>
        <dbReference type="Proteomes" id="UP000315816"/>
    </source>
</evidence>
<feature type="transmembrane region" description="Helical" evidence="1">
    <location>
        <begin position="181"/>
        <end position="201"/>
    </location>
</feature>
<evidence type="ECO:0000259" key="2">
    <source>
        <dbReference type="Pfam" id="PF18920"/>
    </source>
</evidence>
<reference evidence="3 4" key="1">
    <citation type="submission" date="2019-06" db="EMBL/GenBank/DDBJ databases">
        <title>A novel species of marine bacteria.</title>
        <authorList>
            <person name="Wang Y."/>
        </authorList>
    </citation>
    <scope>NUCLEOTIDE SEQUENCE [LARGE SCALE GENOMIC DNA]</scope>
    <source>
        <strain evidence="3 4">MA1-10</strain>
    </source>
</reference>
<dbReference type="RefSeq" id="WP_142851783.1">
    <property type="nucleotide sequence ID" value="NZ_FXWW01000002.1"/>
</dbReference>
<evidence type="ECO:0000256" key="1">
    <source>
        <dbReference type="SAM" id="Phobius"/>
    </source>
</evidence>
<dbReference type="AlphaFoldDB" id="A0A545SZD9"/>
<protein>
    <recommendedName>
        <fullName evidence="2">DUF5671 domain-containing protein</fullName>
    </recommendedName>
</protein>
<dbReference type="InterPro" id="IPR043728">
    <property type="entry name" value="DUF5671"/>
</dbReference>
<feature type="domain" description="DUF5671" evidence="2">
    <location>
        <begin position="65"/>
        <end position="200"/>
    </location>
</feature>
<keyword evidence="1" id="KW-1133">Transmembrane helix</keyword>
<evidence type="ECO:0000313" key="3">
    <source>
        <dbReference type="EMBL" id="TQV70334.1"/>
    </source>
</evidence>
<keyword evidence="1" id="KW-0812">Transmembrane</keyword>
<proteinExistence type="predicted"/>
<dbReference type="OrthoDB" id="529444at2"/>
<sequence>MRPSDQLAEFTRKAISAGKSREDIRDALSQAGWAPNEVAGALDAWADIDFPTPVPRPRPYVSAKEAFFYGIMFAALAMTAWHLVDLAHRLINHWVDDPLSDYTSRYDLEWARWSIAALIVFAPTFLMMNRAAAKSAKLDPGKRRSGVRKWFIYVTLFFSALALLGDLTATIYALLNGDLTLRFALKALSVAVVAGTIFIYFRSEIREVDDAA</sequence>
<organism evidence="3 4">
    <name type="scientific">Aliiroseovarius halocynthiae</name>
    <dbReference type="NCBI Taxonomy" id="985055"/>
    <lineage>
        <taxon>Bacteria</taxon>
        <taxon>Pseudomonadati</taxon>
        <taxon>Pseudomonadota</taxon>
        <taxon>Alphaproteobacteria</taxon>
        <taxon>Rhodobacterales</taxon>
        <taxon>Paracoccaceae</taxon>
        <taxon>Aliiroseovarius</taxon>
    </lineage>
</organism>
<dbReference type="Proteomes" id="UP000315816">
    <property type="component" value="Unassembled WGS sequence"/>
</dbReference>
<keyword evidence="1" id="KW-0472">Membrane</keyword>
<comment type="caution">
    <text evidence="3">The sequence shown here is derived from an EMBL/GenBank/DDBJ whole genome shotgun (WGS) entry which is preliminary data.</text>
</comment>
<name>A0A545SZD9_9RHOB</name>
<dbReference type="Pfam" id="PF18920">
    <property type="entry name" value="DUF5671"/>
    <property type="match status" value="1"/>
</dbReference>
<feature type="transmembrane region" description="Helical" evidence="1">
    <location>
        <begin position="66"/>
        <end position="84"/>
    </location>
</feature>
<accession>A0A545SZD9</accession>
<keyword evidence="4" id="KW-1185">Reference proteome</keyword>
<dbReference type="EMBL" id="VICH01000001">
    <property type="protein sequence ID" value="TQV70334.1"/>
    <property type="molecule type" value="Genomic_DNA"/>
</dbReference>
<feature type="transmembrane region" description="Helical" evidence="1">
    <location>
        <begin position="110"/>
        <end position="129"/>
    </location>
</feature>
<gene>
    <name evidence="3" type="ORF">FIL88_00035</name>
</gene>
<feature type="transmembrane region" description="Helical" evidence="1">
    <location>
        <begin position="150"/>
        <end position="175"/>
    </location>
</feature>